<accession>A0A4U9XMX4</accession>
<gene>
    <name evidence="1" type="ORF">NCTC5385_00425</name>
</gene>
<organism evidence="1 2">
    <name type="scientific">Streptococcus pseudoporcinus</name>
    <dbReference type="NCBI Taxonomy" id="361101"/>
    <lineage>
        <taxon>Bacteria</taxon>
        <taxon>Bacillati</taxon>
        <taxon>Bacillota</taxon>
        <taxon>Bacilli</taxon>
        <taxon>Lactobacillales</taxon>
        <taxon>Streptococcaceae</taxon>
        <taxon>Streptococcus</taxon>
    </lineage>
</organism>
<proteinExistence type="predicted"/>
<evidence type="ECO:0000313" key="1">
    <source>
        <dbReference type="EMBL" id="VTS14763.1"/>
    </source>
</evidence>
<dbReference type="EMBL" id="LR594035">
    <property type="protein sequence ID" value="VTS14763.1"/>
    <property type="molecule type" value="Genomic_DNA"/>
</dbReference>
<dbReference type="RefSeq" id="WP_138068050.1">
    <property type="nucleotide sequence ID" value="NZ_LR594035.1"/>
</dbReference>
<dbReference type="Proteomes" id="UP000304914">
    <property type="component" value="Chromosome"/>
</dbReference>
<dbReference type="AlphaFoldDB" id="A0A4U9XMX4"/>
<name>A0A4U9XMX4_9STRE</name>
<sequence>MSPHHVGESYSSENGSYLDRGRFSVIFRCSFENCLKYFVVEYVHNEPGKGESIDYSYRPPIKVKLPENIDNVSPVFVKIYSQATVAESEKLDQIAGVGYRKAAEFLIKDYVISKNQEDEEVIKKIMLGKVISDYLSDFPKLQALAKSVAWIGNDETHYVRRHDSKDLQDLKRFILASAQFIAADYDADDALSFTSPD</sequence>
<evidence type="ECO:0000313" key="2">
    <source>
        <dbReference type="Proteomes" id="UP000304914"/>
    </source>
</evidence>
<protein>
    <submittedName>
        <fullName evidence="1">Phage protein</fullName>
    </submittedName>
</protein>
<reference evidence="1 2" key="1">
    <citation type="submission" date="2019-05" db="EMBL/GenBank/DDBJ databases">
        <authorList>
            <consortium name="Pathogen Informatics"/>
        </authorList>
    </citation>
    <scope>NUCLEOTIDE SEQUENCE [LARGE SCALE GENOMIC DNA]</scope>
    <source>
        <strain evidence="1 2">NCTC5385</strain>
    </source>
</reference>